<accession>A0AAD7JXV4</accession>
<proteinExistence type="predicted"/>
<dbReference type="Proteomes" id="UP001215598">
    <property type="component" value="Unassembled WGS sequence"/>
</dbReference>
<organism evidence="1 2">
    <name type="scientific">Mycena metata</name>
    <dbReference type="NCBI Taxonomy" id="1033252"/>
    <lineage>
        <taxon>Eukaryota</taxon>
        <taxon>Fungi</taxon>
        <taxon>Dikarya</taxon>
        <taxon>Basidiomycota</taxon>
        <taxon>Agaricomycotina</taxon>
        <taxon>Agaricomycetes</taxon>
        <taxon>Agaricomycetidae</taxon>
        <taxon>Agaricales</taxon>
        <taxon>Marasmiineae</taxon>
        <taxon>Mycenaceae</taxon>
        <taxon>Mycena</taxon>
    </lineage>
</organism>
<protein>
    <submittedName>
        <fullName evidence="1">Uncharacterized protein</fullName>
    </submittedName>
</protein>
<dbReference type="AlphaFoldDB" id="A0AAD7JXV4"/>
<dbReference type="EMBL" id="JARKIB010000015">
    <property type="protein sequence ID" value="KAJ7771693.1"/>
    <property type="molecule type" value="Genomic_DNA"/>
</dbReference>
<evidence type="ECO:0000313" key="1">
    <source>
        <dbReference type="EMBL" id="KAJ7771693.1"/>
    </source>
</evidence>
<name>A0AAD7JXV4_9AGAR</name>
<sequence length="108" mass="12301">MSTPAISVNSQVFYWDGNGRTVYGTVRSIRRLDDGSIVVDIRTTSNTTITLPMSNRYLLSYHPVPGHFLDPKTWKHTHYLMPRRQIFTGDQNHAKTALSFHPSAKLRG</sequence>
<evidence type="ECO:0000313" key="2">
    <source>
        <dbReference type="Proteomes" id="UP001215598"/>
    </source>
</evidence>
<gene>
    <name evidence="1" type="ORF">B0H16DRAFT_1451760</name>
</gene>
<keyword evidence="2" id="KW-1185">Reference proteome</keyword>
<reference evidence="1" key="1">
    <citation type="submission" date="2023-03" db="EMBL/GenBank/DDBJ databases">
        <title>Massive genome expansion in bonnet fungi (Mycena s.s.) driven by repeated elements and novel gene families across ecological guilds.</title>
        <authorList>
            <consortium name="Lawrence Berkeley National Laboratory"/>
            <person name="Harder C.B."/>
            <person name="Miyauchi S."/>
            <person name="Viragh M."/>
            <person name="Kuo A."/>
            <person name="Thoen E."/>
            <person name="Andreopoulos B."/>
            <person name="Lu D."/>
            <person name="Skrede I."/>
            <person name="Drula E."/>
            <person name="Henrissat B."/>
            <person name="Morin E."/>
            <person name="Kohler A."/>
            <person name="Barry K."/>
            <person name="LaButti K."/>
            <person name="Morin E."/>
            <person name="Salamov A."/>
            <person name="Lipzen A."/>
            <person name="Mereny Z."/>
            <person name="Hegedus B."/>
            <person name="Baldrian P."/>
            <person name="Stursova M."/>
            <person name="Weitz H."/>
            <person name="Taylor A."/>
            <person name="Grigoriev I.V."/>
            <person name="Nagy L.G."/>
            <person name="Martin F."/>
            <person name="Kauserud H."/>
        </authorList>
    </citation>
    <scope>NUCLEOTIDE SEQUENCE</scope>
    <source>
        <strain evidence="1">CBHHK182m</strain>
    </source>
</reference>
<comment type="caution">
    <text evidence="1">The sequence shown here is derived from an EMBL/GenBank/DDBJ whole genome shotgun (WGS) entry which is preliminary data.</text>
</comment>